<name>A0AAD3TH72_NEPGR</name>
<evidence type="ECO:0000313" key="7">
    <source>
        <dbReference type="EMBL" id="GMH29840.1"/>
    </source>
</evidence>
<accession>A0AAD3TH72</accession>
<dbReference type="Gene3D" id="2.70.160.11">
    <property type="entry name" value="Hnrnp arginine n-methyltransferase1"/>
    <property type="match status" value="2"/>
</dbReference>
<evidence type="ECO:0000256" key="4">
    <source>
        <dbReference type="ARBA" id="ARBA00022737"/>
    </source>
</evidence>
<dbReference type="PANTHER" id="PTHR11006">
    <property type="entry name" value="PROTEIN ARGININE N-METHYLTRANSFERASE"/>
    <property type="match status" value="1"/>
</dbReference>
<dbReference type="GO" id="GO:0032259">
    <property type="term" value="P:methylation"/>
    <property type="evidence" value="ECO:0007669"/>
    <property type="project" value="UniProtKB-KW"/>
</dbReference>
<reference evidence="7" key="1">
    <citation type="submission" date="2023-05" db="EMBL/GenBank/DDBJ databases">
        <title>Nepenthes gracilis genome sequencing.</title>
        <authorList>
            <person name="Fukushima K."/>
        </authorList>
    </citation>
    <scope>NUCLEOTIDE SEQUENCE</scope>
    <source>
        <strain evidence="7">SING2019-196</strain>
    </source>
</reference>
<proteinExistence type="predicted"/>
<dbReference type="FunFam" id="2.70.160.11:FF:000017">
    <property type="entry name" value="Protein arginine N-methyltransferase 1.6"/>
    <property type="match status" value="1"/>
</dbReference>
<keyword evidence="2 5" id="KW-0808">Transferase</keyword>
<evidence type="ECO:0000259" key="6">
    <source>
        <dbReference type="Pfam" id="PF22528"/>
    </source>
</evidence>
<organism evidence="7 8">
    <name type="scientific">Nepenthes gracilis</name>
    <name type="common">Slender pitcher plant</name>
    <dbReference type="NCBI Taxonomy" id="150966"/>
    <lineage>
        <taxon>Eukaryota</taxon>
        <taxon>Viridiplantae</taxon>
        <taxon>Streptophyta</taxon>
        <taxon>Embryophyta</taxon>
        <taxon>Tracheophyta</taxon>
        <taxon>Spermatophyta</taxon>
        <taxon>Magnoliopsida</taxon>
        <taxon>eudicotyledons</taxon>
        <taxon>Gunneridae</taxon>
        <taxon>Pentapetalae</taxon>
        <taxon>Caryophyllales</taxon>
        <taxon>Nepenthaceae</taxon>
        <taxon>Nepenthes</taxon>
    </lineage>
</organism>
<dbReference type="SUPFAM" id="SSF53335">
    <property type="entry name" value="S-adenosyl-L-methionine-dependent methyltransferases"/>
    <property type="match status" value="2"/>
</dbReference>
<dbReference type="InterPro" id="IPR055135">
    <property type="entry name" value="PRMT_dom"/>
</dbReference>
<protein>
    <recommendedName>
        <fullName evidence="6">Protein arginine N-methyltransferase domain-containing protein</fullName>
    </recommendedName>
</protein>
<keyword evidence="4" id="KW-0677">Repeat</keyword>
<dbReference type="EMBL" id="BSYO01000037">
    <property type="protein sequence ID" value="GMH29840.1"/>
    <property type="molecule type" value="Genomic_DNA"/>
</dbReference>
<evidence type="ECO:0000256" key="5">
    <source>
        <dbReference type="PROSITE-ProRule" id="PRU01015"/>
    </source>
</evidence>
<evidence type="ECO:0000313" key="8">
    <source>
        <dbReference type="Proteomes" id="UP001279734"/>
    </source>
</evidence>
<feature type="domain" description="Protein arginine N-methyltransferase" evidence="6">
    <location>
        <begin position="249"/>
        <end position="366"/>
    </location>
</feature>
<keyword evidence="3 5" id="KW-0949">S-adenosyl-L-methionine</keyword>
<dbReference type="Gene3D" id="3.40.50.150">
    <property type="entry name" value="Vaccinia Virus protein VP39"/>
    <property type="match status" value="2"/>
</dbReference>
<keyword evidence="1 5" id="KW-0489">Methyltransferase</keyword>
<evidence type="ECO:0000256" key="1">
    <source>
        <dbReference type="ARBA" id="ARBA00022603"/>
    </source>
</evidence>
<evidence type="ECO:0000256" key="3">
    <source>
        <dbReference type="ARBA" id="ARBA00022691"/>
    </source>
</evidence>
<dbReference type="AlphaFoldDB" id="A0AAD3TH72"/>
<gene>
    <name evidence="7" type="ORF">Nepgr_031683</name>
</gene>
<comment type="caution">
    <text evidence="7">The sequence shown here is derived from an EMBL/GenBank/DDBJ whole genome shotgun (WGS) entry which is preliminary data.</text>
</comment>
<sequence>MSSVSAHRIFQLKLDPLTGKSEWVIIDENDDASQDPAKPDLVTTSYLDMLNDTWRNRAFQEAIDKTLTKPFHVLDIGAGTGLLSMMAARAMGLDDRMTPGSIKGMVTACESFLPMLKLMRKVLHVNGMERKINVINKRSDELKVGVDINSRADVLVSEILDSELLGEGLIPTLQNAHDMLLVDNPRTVPYRAMTYGQLVESTFLWKLQDLYNNEMKASDGIHLVPTGLETILRVKRQQYPMHSDPLKEGIKLLSEPFKIFEFDFWKRPDSHGETDLVIKASDDGRVNAVISWWVLQLDYEGTIFYSTAPKWIKDSVTEFSVAGNWCDHWKQCVWFIPGKGESISKGEEIHLHAVHSDISISYDLKTQTPRSDSRQLMLQDGFHLVLSPEKIALYGDAKWRQCMFSAIQNVLQGKDSPVCVVADDSVFLATLISHLSKTAFVTSLFPGLREKGLKYLQAIAEANGISINQTKVFSNSNDCLTMYNTTSRKVDLLVGEPFYYGHEGRLPWQNLRFWKDRTVLDEILSKDALVIPCKGILMACAMFLPDLWRSRCSLGKIEGFDHTIANSALGACGNFSPPPHGGPCLPFFVWQCGQIKELSERFAIMEFDFLKPMSSCSGKAKVDFSASGICHGFVFWIDWVLDIEGYILVSSGPDNRFWKQGVKLLAEPMAVGPEAPVDAAADEYKSAEIEAFFDSSSGDLVVQHSFVR</sequence>
<dbReference type="GO" id="GO:0042054">
    <property type="term" value="F:histone methyltransferase activity"/>
    <property type="evidence" value="ECO:0007669"/>
    <property type="project" value="TreeGrafter"/>
</dbReference>
<dbReference type="PROSITE" id="PS51678">
    <property type="entry name" value="SAM_MT_PRMT"/>
    <property type="match status" value="2"/>
</dbReference>
<dbReference type="PANTHER" id="PTHR11006:SF4">
    <property type="entry name" value="PROTEIN ARGININE N-METHYLTRANSFERASE 7"/>
    <property type="match status" value="1"/>
</dbReference>
<keyword evidence="8" id="KW-1185">Reference proteome</keyword>
<dbReference type="FunFam" id="3.40.50.150:FF:000070">
    <property type="entry name" value="Protein arginine N-methyltransferase 7"/>
    <property type="match status" value="1"/>
</dbReference>
<dbReference type="Pfam" id="PF22528">
    <property type="entry name" value="PRMT_C"/>
    <property type="match status" value="1"/>
</dbReference>
<dbReference type="FunFam" id="3.40.50.150:FF:000167">
    <property type="entry name" value="Protein arginine N-methyltransferase"/>
    <property type="match status" value="1"/>
</dbReference>
<dbReference type="Proteomes" id="UP001279734">
    <property type="component" value="Unassembled WGS sequence"/>
</dbReference>
<dbReference type="InterPro" id="IPR025799">
    <property type="entry name" value="Arg_MeTrfase"/>
</dbReference>
<evidence type="ECO:0000256" key="2">
    <source>
        <dbReference type="ARBA" id="ARBA00022679"/>
    </source>
</evidence>
<dbReference type="InterPro" id="IPR029063">
    <property type="entry name" value="SAM-dependent_MTases_sf"/>
</dbReference>
<dbReference type="GO" id="GO:0016274">
    <property type="term" value="F:protein-arginine N-methyltransferase activity"/>
    <property type="evidence" value="ECO:0007669"/>
    <property type="project" value="InterPro"/>
</dbReference>